<comment type="similarity">
    <text evidence="1">Belongs to the sigma-70 factor family. ECF subfamily.</text>
</comment>
<evidence type="ECO:0000313" key="9">
    <source>
        <dbReference type="Proteomes" id="UP001147700"/>
    </source>
</evidence>
<evidence type="ECO:0000256" key="3">
    <source>
        <dbReference type="ARBA" id="ARBA00023082"/>
    </source>
</evidence>
<evidence type="ECO:0000256" key="1">
    <source>
        <dbReference type="ARBA" id="ARBA00010641"/>
    </source>
</evidence>
<protein>
    <submittedName>
        <fullName evidence="8">RNA polymerase sigma factor</fullName>
    </submittedName>
</protein>
<dbReference type="Gene3D" id="1.10.1740.10">
    <property type="match status" value="1"/>
</dbReference>
<feature type="domain" description="RNA polymerase sigma factor 70 region 4 type 2" evidence="7">
    <location>
        <begin position="113"/>
        <end position="164"/>
    </location>
</feature>
<name>A0ABT4RRB9_9ACTN</name>
<dbReference type="InterPro" id="IPR039425">
    <property type="entry name" value="RNA_pol_sigma-70-like"/>
</dbReference>
<dbReference type="SUPFAM" id="SSF88659">
    <property type="entry name" value="Sigma3 and sigma4 domains of RNA polymerase sigma factors"/>
    <property type="match status" value="1"/>
</dbReference>
<keyword evidence="3" id="KW-0731">Sigma factor</keyword>
<dbReference type="PANTHER" id="PTHR43133">
    <property type="entry name" value="RNA POLYMERASE ECF-TYPE SIGMA FACTO"/>
    <property type="match status" value="1"/>
</dbReference>
<dbReference type="SUPFAM" id="SSF88946">
    <property type="entry name" value="Sigma2 domain of RNA polymerase sigma factors"/>
    <property type="match status" value="1"/>
</dbReference>
<dbReference type="EMBL" id="JAPCID010000050">
    <property type="protein sequence ID" value="MDA0141120.1"/>
    <property type="molecule type" value="Genomic_DNA"/>
</dbReference>
<proteinExistence type="inferred from homology"/>
<dbReference type="Pfam" id="PF04542">
    <property type="entry name" value="Sigma70_r2"/>
    <property type="match status" value="1"/>
</dbReference>
<evidence type="ECO:0000256" key="4">
    <source>
        <dbReference type="ARBA" id="ARBA00023125"/>
    </source>
</evidence>
<dbReference type="Pfam" id="PF08281">
    <property type="entry name" value="Sigma70_r4_2"/>
    <property type="match status" value="1"/>
</dbReference>
<keyword evidence="9" id="KW-1185">Reference proteome</keyword>
<dbReference type="InterPro" id="IPR007627">
    <property type="entry name" value="RNA_pol_sigma70_r2"/>
</dbReference>
<organism evidence="8 9">
    <name type="scientific">Solirubrobacter deserti</name>
    <dbReference type="NCBI Taxonomy" id="2282478"/>
    <lineage>
        <taxon>Bacteria</taxon>
        <taxon>Bacillati</taxon>
        <taxon>Actinomycetota</taxon>
        <taxon>Thermoleophilia</taxon>
        <taxon>Solirubrobacterales</taxon>
        <taxon>Solirubrobacteraceae</taxon>
        <taxon>Solirubrobacter</taxon>
    </lineage>
</organism>
<dbReference type="InterPro" id="IPR014284">
    <property type="entry name" value="RNA_pol_sigma-70_dom"/>
</dbReference>
<keyword evidence="4" id="KW-0238">DNA-binding</keyword>
<dbReference type="InterPro" id="IPR036388">
    <property type="entry name" value="WH-like_DNA-bd_sf"/>
</dbReference>
<reference evidence="8" key="1">
    <citation type="submission" date="2022-10" db="EMBL/GenBank/DDBJ databases">
        <title>The WGS of Solirubrobacter sp. CPCC 204708.</title>
        <authorList>
            <person name="Jiang Z."/>
        </authorList>
    </citation>
    <scope>NUCLEOTIDE SEQUENCE</scope>
    <source>
        <strain evidence="8">CPCC 204708</strain>
    </source>
</reference>
<dbReference type="Proteomes" id="UP001147700">
    <property type="component" value="Unassembled WGS sequence"/>
</dbReference>
<keyword evidence="5" id="KW-0804">Transcription</keyword>
<dbReference type="InterPro" id="IPR013324">
    <property type="entry name" value="RNA_pol_sigma_r3/r4-like"/>
</dbReference>
<keyword evidence="2" id="KW-0805">Transcription regulation</keyword>
<evidence type="ECO:0000259" key="7">
    <source>
        <dbReference type="Pfam" id="PF08281"/>
    </source>
</evidence>
<dbReference type="PANTHER" id="PTHR43133:SF8">
    <property type="entry name" value="RNA POLYMERASE SIGMA FACTOR HI_1459-RELATED"/>
    <property type="match status" value="1"/>
</dbReference>
<dbReference type="InterPro" id="IPR013249">
    <property type="entry name" value="RNA_pol_sigma70_r4_t2"/>
</dbReference>
<evidence type="ECO:0000259" key="6">
    <source>
        <dbReference type="Pfam" id="PF04542"/>
    </source>
</evidence>
<evidence type="ECO:0000256" key="5">
    <source>
        <dbReference type="ARBA" id="ARBA00023163"/>
    </source>
</evidence>
<accession>A0ABT4RRB9</accession>
<dbReference type="NCBIfam" id="TIGR02937">
    <property type="entry name" value="sigma70-ECF"/>
    <property type="match status" value="1"/>
</dbReference>
<gene>
    <name evidence="8" type="ORF">OJ962_26720</name>
</gene>
<evidence type="ECO:0000313" key="8">
    <source>
        <dbReference type="EMBL" id="MDA0141120.1"/>
    </source>
</evidence>
<dbReference type="InterPro" id="IPR013325">
    <property type="entry name" value="RNA_pol_sigma_r2"/>
</dbReference>
<dbReference type="RefSeq" id="WP_202952491.1">
    <property type="nucleotide sequence ID" value="NZ_JAPCID010000050.1"/>
</dbReference>
<sequence>MGRLDIDALYGRHGEELLLFLTRRTADPQVALDLWAETFAQAIAASRRFRGRTGEEAAAWLYTIARRQLARYYERGRTEQRAVQRLRFEREPASPNLLAELAERAGLSELRAELAGALAQLSPGVREAVHLRVVDDVPYAELAGRLGMSEQAARTRVSRGLARLAGLLDAATIEHARSS</sequence>
<dbReference type="Gene3D" id="1.10.10.10">
    <property type="entry name" value="Winged helix-like DNA-binding domain superfamily/Winged helix DNA-binding domain"/>
    <property type="match status" value="1"/>
</dbReference>
<evidence type="ECO:0000256" key="2">
    <source>
        <dbReference type="ARBA" id="ARBA00023015"/>
    </source>
</evidence>
<feature type="domain" description="RNA polymerase sigma-70 region 2" evidence="6">
    <location>
        <begin position="9"/>
        <end position="76"/>
    </location>
</feature>
<comment type="caution">
    <text evidence="8">The sequence shown here is derived from an EMBL/GenBank/DDBJ whole genome shotgun (WGS) entry which is preliminary data.</text>
</comment>